<gene>
    <name evidence="1" type="ORF">BT63DRAFT_78894</name>
</gene>
<evidence type="ECO:0000313" key="1">
    <source>
        <dbReference type="EMBL" id="KAF2664901.1"/>
    </source>
</evidence>
<organism evidence="1 2">
    <name type="scientific">Microthyrium microscopicum</name>
    <dbReference type="NCBI Taxonomy" id="703497"/>
    <lineage>
        <taxon>Eukaryota</taxon>
        <taxon>Fungi</taxon>
        <taxon>Dikarya</taxon>
        <taxon>Ascomycota</taxon>
        <taxon>Pezizomycotina</taxon>
        <taxon>Dothideomycetes</taxon>
        <taxon>Dothideomycetes incertae sedis</taxon>
        <taxon>Microthyriales</taxon>
        <taxon>Microthyriaceae</taxon>
        <taxon>Microthyrium</taxon>
    </lineage>
</organism>
<accession>A0A6A6TZZ2</accession>
<proteinExistence type="predicted"/>
<reference evidence="1" key="1">
    <citation type="journal article" date="2020" name="Stud. Mycol.">
        <title>101 Dothideomycetes genomes: a test case for predicting lifestyles and emergence of pathogens.</title>
        <authorList>
            <person name="Haridas S."/>
            <person name="Albert R."/>
            <person name="Binder M."/>
            <person name="Bloem J."/>
            <person name="Labutti K."/>
            <person name="Salamov A."/>
            <person name="Andreopoulos B."/>
            <person name="Baker S."/>
            <person name="Barry K."/>
            <person name="Bills G."/>
            <person name="Bluhm B."/>
            <person name="Cannon C."/>
            <person name="Castanera R."/>
            <person name="Culley D."/>
            <person name="Daum C."/>
            <person name="Ezra D."/>
            <person name="Gonzalez J."/>
            <person name="Henrissat B."/>
            <person name="Kuo A."/>
            <person name="Liang C."/>
            <person name="Lipzen A."/>
            <person name="Lutzoni F."/>
            <person name="Magnuson J."/>
            <person name="Mondo S."/>
            <person name="Nolan M."/>
            <person name="Ohm R."/>
            <person name="Pangilinan J."/>
            <person name="Park H.-J."/>
            <person name="Ramirez L."/>
            <person name="Alfaro M."/>
            <person name="Sun H."/>
            <person name="Tritt A."/>
            <person name="Yoshinaga Y."/>
            <person name="Zwiers L.-H."/>
            <person name="Turgeon B."/>
            <person name="Goodwin S."/>
            <person name="Spatafora J."/>
            <person name="Crous P."/>
            <person name="Grigoriev I."/>
        </authorList>
    </citation>
    <scope>NUCLEOTIDE SEQUENCE</scope>
    <source>
        <strain evidence="1">CBS 115976</strain>
    </source>
</reference>
<dbReference type="Proteomes" id="UP000799302">
    <property type="component" value="Unassembled WGS sequence"/>
</dbReference>
<dbReference type="OrthoDB" id="4521980at2759"/>
<keyword evidence="2" id="KW-1185">Reference proteome</keyword>
<protein>
    <submittedName>
        <fullName evidence="1">Uncharacterized protein</fullName>
    </submittedName>
</protein>
<sequence length="197" mass="22449">MNFAKHNVVRKRQVAIDDEMDDDSDGELIEDMSELPEKPMTDPATAPWGLPISNTDFQKLKVGYQPKSSDDKWGIYASNLDDGQTTKITIGRGWRGIRHYIFYLKSRESESGMVIESLEWDQNKGVVFISEERGKAEAVVLCRELLKCEFKGLPHHDWTITHEYPEITVVNGQVVPDYQAQKKAHFSKLENNSSSAM</sequence>
<name>A0A6A6TZZ2_9PEZI</name>
<evidence type="ECO:0000313" key="2">
    <source>
        <dbReference type="Proteomes" id="UP000799302"/>
    </source>
</evidence>
<dbReference type="AlphaFoldDB" id="A0A6A6TZZ2"/>
<dbReference type="EMBL" id="MU004241">
    <property type="protein sequence ID" value="KAF2664901.1"/>
    <property type="molecule type" value="Genomic_DNA"/>
</dbReference>